<organism evidence="2">
    <name type="scientific">Candidatus Kentrum sp. DK</name>
    <dbReference type="NCBI Taxonomy" id="2126562"/>
    <lineage>
        <taxon>Bacteria</taxon>
        <taxon>Pseudomonadati</taxon>
        <taxon>Pseudomonadota</taxon>
        <taxon>Gammaproteobacteria</taxon>
        <taxon>Candidatus Kentrum</taxon>
    </lineage>
</organism>
<protein>
    <submittedName>
        <fullName evidence="2">Uncharacterized protein</fullName>
    </submittedName>
</protein>
<accession>A0A450SL31</accession>
<evidence type="ECO:0000256" key="1">
    <source>
        <dbReference type="SAM" id="MobiDB-lite"/>
    </source>
</evidence>
<feature type="region of interest" description="Disordered" evidence="1">
    <location>
        <begin position="1"/>
        <end position="43"/>
    </location>
</feature>
<dbReference type="EMBL" id="CAADEX010000046">
    <property type="protein sequence ID" value="VFJ54349.1"/>
    <property type="molecule type" value="Genomic_DNA"/>
</dbReference>
<gene>
    <name evidence="2" type="ORF">BECKDK2373B_GA0170837_104617</name>
</gene>
<dbReference type="AlphaFoldDB" id="A0A450SL31"/>
<sequence>MNFLKQEIEEAGSQATPGRHHFPSILSADSSNPIRSHTKSRLSTNSVDNSVEYLGESEKKSTKFRALRYIGYIMTNKIKGLLFKRLIIRLSSTHRAGGR</sequence>
<evidence type="ECO:0000313" key="2">
    <source>
        <dbReference type="EMBL" id="VFJ54349.1"/>
    </source>
</evidence>
<name>A0A450SL31_9GAMM</name>
<reference evidence="2" key="1">
    <citation type="submission" date="2019-02" db="EMBL/GenBank/DDBJ databases">
        <authorList>
            <person name="Gruber-Vodicka R. H."/>
            <person name="Seah K. B. B."/>
        </authorList>
    </citation>
    <scope>NUCLEOTIDE SEQUENCE</scope>
    <source>
        <strain evidence="2">BECK_DK47</strain>
    </source>
</reference>
<proteinExistence type="predicted"/>
<feature type="compositionally biased region" description="Polar residues" evidence="1">
    <location>
        <begin position="27"/>
        <end position="43"/>
    </location>
</feature>